<name>A0A4V3IS03_9MICO</name>
<organism evidence="12 13">
    <name type="scientific">Cryobacterium frigoriphilum</name>
    <dbReference type="NCBI Taxonomy" id="1259150"/>
    <lineage>
        <taxon>Bacteria</taxon>
        <taxon>Bacillati</taxon>
        <taxon>Actinomycetota</taxon>
        <taxon>Actinomycetes</taxon>
        <taxon>Micrococcales</taxon>
        <taxon>Microbacteriaceae</taxon>
        <taxon>Cryobacterium</taxon>
    </lineage>
</organism>
<comment type="cofactor">
    <cofactor evidence="2">
        <name>[4Fe-4S] cluster</name>
        <dbReference type="ChEBI" id="CHEBI:49883"/>
    </cofactor>
</comment>
<sequence>MSITTDAAPTTTLVTMPLQLGQVRLKNRLVSAPMERNYCDTEGHLSRQYKEYLLERARAGVGLVFTEATYVRADGKGRTHQLGAHDDSCIAPLADLTAAMHAEGALVGCELNHGGRTAQSRISGSPNLAPSAIPCAIAGGEVPKEMTEAEALELVEAYAAAARRCVRAGIDVLSIHGGHGYLVHQFMSPLYNHRTDAFADPVHFLNLVIEAVRAAAPGLAVGLRFSAVEGTPGGLDADATFAIISRARLSQLDFLDVSAGSYEAGEWIVQSGEWQPGFLREAAERYRVFGLPIGMAGRINSPEVVEDLLQAGAVDFVSLGRALHADPDFARAALEGGSYRPCIACNVCIDNLGDGQVGCTVNPGVGRGTVPVPLPRVRPGVSVLVAGAGPAGLTAARDLAIAGAAVTLVDPANDIGGQMALAATMQSTPDFHRFLDWSRAELQRLGVRVQLGSSVDEVLAAQRAGGHEPQGIIRATGGERPAVPHSGGSAAGAPMVVEVRDWLRRGEPTPQACTVWGADAVGMSVADTLASRGASVLLVGSETEIALESGRRAKILAVPRLRANPQVRIVLGATVTAIEADRLQVSVDGGAPQWLDAPGPVLVSHGVLQNGDLHTEDGVTPVATEAFAASKPAGSPSTIRFAIQSGTDAARRLGALLG</sequence>
<evidence type="ECO:0000256" key="8">
    <source>
        <dbReference type="ARBA" id="ARBA00023004"/>
    </source>
</evidence>
<dbReference type="CDD" id="cd02803">
    <property type="entry name" value="OYE_like_FMN_family"/>
    <property type="match status" value="1"/>
</dbReference>
<comment type="cofactor">
    <cofactor evidence="1">
        <name>FMN</name>
        <dbReference type="ChEBI" id="CHEBI:58210"/>
    </cofactor>
</comment>
<dbReference type="InterPro" id="IPR001155">
    <property type="entry name" value="OxRdtase_FMN_N"/>
</dbReference>
<evidence type="ECO:0000256" key="2">
    <source>
        <dbReference type="ARBA" id="ARBA00001966"/>
    </source>
</evidence>
<dbReference type="AlphaFoldDB" id="A0A4V3IS03"/>
<dbReference type="GO" id="GO:0051536">
    <property type="term" value="F:iron-sulfur cluster binding"/>
    <property type="evidence" value="ECO:0007669"/>
    <property type="project" value="UniProtKB-KW"/>
</dbReference>
<comment type="caution">
    <text evidence="12">The sequence shown here is derived from an EMBL/GenBank/DDBJ whole genome shotgun (WGS) entry which is preliminary data.</text>
</comment>
<evidence type="ECO:0000256" key="6">
    <source>
        <dbReference type="ARBA" id="ARBA00022723"/>
    </source>
</evidence>
<reference evidence="12 13" key="1">
    <citation type="submission" date="2019-03" db="EMBL/GenBank/DDBJ databases">
        <title>Genomics of glacier-inhabiting Cryobacterium strains.</title>
        <authorList>
            <person name="Liu Q."/>
            <person name="Xin Y.-H."/>
        </authorList>
    </citation>
    <scope>NUCLEOTIDE SEQUENCE [LARGE SCALE GENOMIC DNA]</scope>
    <source>
        <strain evidence="12 13">Hh14</strain>
    </source>
</reference>
<gene>
    <name evidence="12" type="ORF">E3T55_03315</name>
</gene>
<dbReference type="EMBL" id="SOHE01000016">
    <property type="protein sequence ID" value="TFD54474.1"/>
    <property type="molecule type" value="Genomic_DNA"/>
</dbReference>
<evidence type="ECO:0000313" key="13">
    <source>
        <dbReference type="Proteomes" id="UP000297447"/>
    </source>
</evidence>
<dbReference type="SUPFAM" id="SSF51905">
    <property type="entry name" value="FAD/NAD(P)-binding domain"/>
    <property type="match status" value="1"/>
</dbReference>
<dbReference type="PRINTS" id="PR00469">
    <property type="entry name" value="PNDRDTASEII"/>
</dbReference>
<evidence type="ECO:0000256" key="4">
    <source>
        <dbReference type="ARBA" id="ARBA00022630"/>
    </source>
</evidence>
<dbReference type="Gene3D" id="3.20.20.70">
    <property type="entry name" value="Aldolase class I"/>
    <property type="match status" value="1"/>
</dbReference>
<evidence type="ECO:0000256" key="1">
    <source>
        <dbReference type="ARBA" id="ARBA00001917"/>
    </source>
</evidence>
<dbReference type="Gene3D" id="3.40.50.720">
    <property type="entry name" value="NAD(P)-binding Rossmann-like Domain"/>
    <property type="match status" value="1"/>
</dbReference>
<dbReference type="GO" id="GO:0016491">
    <property type="term" value="F:oxidoreductase activity"/>
    <property type="evidence" value="ECO:0007669"/>
    <property type="project" value="UniProtKB-KW"/>
</dbReference>
<dbReference type="InterPro" id="IPR023753">
    <property type="entry name" value="FAD/NAD-binding_dom"/>
</dbReference>
<dbReference type="PANTHER" id="PTHR42917">
    <property type="entry name" value="2,4-DIENOYL-COA REDUCTASE"/>
    <property type="match status" value="1"/>
</dbReference>
<keyword evidence="7" id="KW-0560">Oxidoreductase</keyword>
<dbReference type="OrthoDB" id="3169239at2"/>
<dbReference type="InterPro" id="IPR051793">
    <property type="entry name" value="NADH:flavin_oxidoreductase"/>
</dbReference>
<dbReference type="InterPro" id="IPR036188">
    <property type="entry name" value="FAD/NAD-bd_sf"/>
</dbReference>
<feature type="domain" description="NADH:flavin oxidoreductase/NADH oxidase N-terminal" evidence="10">
    <location>
        <begin position="17"/>
        <end position="333"/>
    </location>
</feature>
<dbReference type="GO" id="GO:0046872">
    <property type="term" value="F:metal ion binding"/>
    <property type="evidence" value="ECO:0007669"/>
    <property type="project" value="UniProtKB-KW"/>
</dbReference>
<dbReference type="Gene3D" id="3.50.50.60">
    <property type="entry name" value="FAD/NAD(P)-binding domain"/>
    <property type="match status" value="1"/>
</dbReference>
<evidence type="ECO:0000256" key="9">
    <source>
        <dbReference type="ARBA" id="ARBA00023014"/>
    </source>
</evidence>
<dbReference type="InterPro" id="IPR013785">
    <property type="entry name" value="Aldolase_TIM"/>
</dbReference>
<dbReference type="Pfam" id="PF00724">
    <property type="entry name" value="Oxidored_FMN"/>
    <property type="match status" value="1"/>
</dbReference>
<accession>A0A4V3IS03</accession>
<keyword evidence="6" id="KW-0479">Metal-binding</keyword>
<evidence type="ECO:0000256" key="3">
    <source>
        <dbReference type="ARBA" id="ARBA00011048"/>
    </source>
</evidence>
<dbReference type="Pfam" id="PF07992">
    <property type="entry name" value="Pyr_redox_2"/>
    <property type="match status" value="1"/>
</dbReference>
<keyword evidence="9" id="KW-0411">Iron-sulfur</keyword>
<keyword evidence="8" id="KW-0408">Iron</keyword>
<dbReference type="PANTHER" id="PTHR42917:SF2">
    <property type="entry name" value="2,4-DIENOYL-COA REDUCTASE [(2E)-ENOYL-COA-PRODUCING]"/>
    <property type="match status" value="1"/>
</dbReference>
<dbReference type="Proteomes" id="UP000297447">
    <property type="component" value="Unassembled WGS sequence"/>
</dbReference>
<keyword evidence="13" id="KW-1185">Reference proteome</keyword>
<evidence type="ECO:0000259" key="10">
    <source>
        <dbReference type="Pfam" id="PF00724"/>
    </source>
</evidence>
<evidence type="ECO:0000313" key="12">
    <source>
        <dbReference type="EMBL" id="TFD54474.1"/>
    </source>
</evidence>
<evidence type="ECO:0000259" key="11">
    <source>
        <dbReference type="Pfam" id="PF07992"/>
    </source>
</evidence>
<keyword evidence="4" id="KW-0285">Flavoprotein</keyword>
<dbReference type="GO" id="GO:0010181">
    <property type="term" value="F:FMN binding"/>
    <property type="evidence" value="ECO:0007669"/>
    <property type="project" value="InterPro"/>
</dbReference>
<comment type="similarity">
    <text evidence="3">In the N-terminal section; belongs to the NADH:flavin oxidoreductase/NADH oxidase family.</text>
</comment>
<feature type="domain" description="FAD/NAD(P)-binding" evidence="11">
    <location>
        <begin position="382"/>
        <end position="619"/>
    </location>
</feature>
<protein>
    <submittedName>
        <fullName evidence="12">FAD-binding protein</fullName>
    </submittedName>
</protein>
<dbReference type="RefSeq" id="WP_134518149.1">
    <property type="nucleotide sequence ID" value="NZ_SOHE01000016.1"/>
</dbReference>
<evidence type="ECO:0000256" key="5">
    <source>
        <dbReference type="ARBA" id="ARBA00022643"/>
    </source>
</evidence>
<keyword evidence="5" id="KW-0288">FMN</keyword>
<proteinExistence type="inferred from homology"/>
<dbReference type="SUPFAM" id="SSF51395">
    <property type="entry name" value="FMN-linked oxidoreductases"/>
    <property type="match status" value="1"/>
</dbReference>
<evidence type="ECO:0000256" key="7">
    <source>
        <dbReference type="ARBA" id="ARBA00023002"/>
    </source>
</evidence>